<keyword evidence="1" id="KW-0677">Repeat</keyword>
<comment type="caution">
    <text evidence="4">The sequence shown here is derived from an EMBL/GenBank/DDBJ whole genome shotgun (WGS) entry which is preliminary data.</text>
</comment>
<organism evidence="4 5">
    <name type="scientific">Erythroxylum novogranatense</name>
    <dbReference type="NCBI Taxonomy" id="1862640"/>
    <lineage>
        <taxon>Eukaryota</taxon>
        <taxon>Viridiplantae</taxon>
        <taxon>Streptophyta</taxon>
        <taxon>Embryophyta</taxon>
        <taxon>Tracheophyta</taxon>
        <taxon>Spermatophyta</taxon>
        <taxon>Magnoliopsida</taxon>
        <taxon>eudicotyledons</taxon>
        <taxon>Gunneridae</taxon>
        <taxon>Pentapetalae</taxon>
        <taxon>rosids</taxon>
        <taxon>fabids</taxon>
        <taxon>Malpighiales</taxon>
        <taxon>Erythroxylaceae</taxon>
        <taxon>Erythroxylum</taxon>
    </lineage>
</organism>
<dbReference type="PROSITE" id="PS50176">
    <property type="entry name" value="ARM_REPEAT"/>
    <property type="match status" value="1"/>
</dbReference>
<dbReference type="InterPro" id="IPR052608">
    <property type="entry name" value="U-box_domain_protein"/>
</dbReference>
<evidence type="ECO:0000256" key="3">
    <source>
        <dbReference type="SAM" id="MobiDB-lite"/>
    </source>
</evidence>
<dbReference type="Gene3D" id="1.25.10.10">
    <property type="entry name" value="Leucine-rich Repeat Variant"/>
    <property type="match status" value="3"/>
</dbReference>
<feature type="compositionally biased region" description="Polar residues" evidence="3">
    <location>
        <begin position="175"/>
        <end position="184"/>
    </location>
</feature>
<feature type="region of interest" description="Disordered" evidence="3">
    <location>
        <begin position="175"/>
        <end position="194"/>
    </location>
</feature>
<evidence type="ECO:0000313" key="4">
    <source>
        <dbReference type="EMBL" id="KAJ8900325.1"/>
    </source>
</evidence>
<dbReference type="Proteomes" id="UP001159364">
    <property type="component" value="Linkage Group LG08"/>
</dbReference>
<dbReference type="InterPro" id="IPR016024">
    <property type="entry name" value="ARM-type_fold"/>
</dbReference>
<accession>A0AAV8UCM2</accession>
<name>A0AAV8UCM2_9ROSI</name>
<keyword evidence="5" id="KW-1185">Reference proteome</keyword>
<reference evidence="4 5" key="1">
    <citation type="submission" date="2021-09" db="EMBL/GenBank/DDBJ databases">
        <title>Genomic insights and catalytic innovation underlie evolution of tropane alkaloids biosynthesis.</title>
        <authorList>
            <person name="Wang Y.-J."/>
            <person name="Tian T."/>
            <person name="Huang J.-P."/>
            <person name="Huang S.-X."/>
        </authorList>
    </citation>
    <scope>NUCLEOTIDE SEQUENCE [LARGE SCALE GENOMIC DNA]</scope>
    <source>
        <strain evidence="4">KIB-2018</strain>
        <tissue evidence="4">Leaf</tissue>
    </source>
</reference>
<dbReference type="EMBL" id="JAIWQS010000008">
    <property type="protein sequence ID" value="KAJ8900325.1"/>
    <property type="molecule type" value="Genomic_DNA"/>
</dbReference>
<dbReference type="SMART" id="SM00185">
    <property type="entry name" value="ARM"/>
    <property type="match status" value="7"/>
</dbReference>
<feature type="repeat" description="ARM" evidence="2">
    <location>
        <begin position="415"/>
        <end position="457"/>
    </location>
</feature>
<dbReference type="InterPro" id="IPR011989">
    <property type="entry name" value="ARM-like"/>
</dbReference>
<gene>
    <name evidence="4" type="ORF">K2173_024965</name>
</gene>
<evidence type="ECO:0000313" key="5">
    <source>
        <dbReference type="Proteomes" id="UP001159364"/>
    </source>
</evidence>
<dbReference type="PANTHER" id="PTHR45958:SF12">
    <property type="entry name" value="OS01G0948500 PROTEIN"/>
    <property type="match status" value="1"/>
</dbReference>
<dbReference type="SUPFAM" id="SSF48371">
    <property type="entry name" value="ARM repeat"/>
    <property type="match status" value="3"/>
</dbReference>
<dbReference type="InterPro" id="IPR000225">
    <property type="entry name" value="Armadillo"/>
</dbReference>
<sequence length="870" mass="94706">MLLTSAYATQLNHLALKCPGSLEMKDAQYSDSRRSLSELVSELQCSAEEVASVAKSSESDREVFSEFAVSVDKFLPILADIKDNEVIMDRPPVRKAVESLEKELNQTKVLIKAHDSGSPTKQIVDVSQDLGRSLGLLLFASIDMSSEIKERIGALQKELMSAKFDSSFAPSPGYSVNISSQPSRESGFVSEIESEKETEEGRIIPSVDDVVLQLKYGNDEELCLALSGLCGLICDARDQVVDKKWMVDEAVIPILFNRLSSAVPSNRLSIIQILRIIASDNPEHKEKMVDVGYLSVLVKSLAQDVLERREAVGLLLDLSDIASVRRRIGKIQGCIVMLVTIFNGDDKTASLDAGRLIMALSNNTQNALHMAEAGYFKPLVHCLKEGSDMSKILMATAVSRMELTDQCRASLGEEGAVEPLVKMYKSGNLEAKLSALNALQNLSNLTENIQRLISSGIIVPLLQLLFSVTSVLMTLREPASAILAKIAQAGTVLVKQDVAQQILSLLNLSSPLIQYHLLQALNSIASHSSASKVRRKLKKTGALQLLAPFLTEPNIKIRTAALNLIHTLSRDSPEELMEQLGESNLNHIIGIVSSSIPDTEKVAAVGILCSLPPGNRKATHILKNSCLLPILISTLSATTSSSTLPTSQLVENVMELLIRFTAPSDKKLQLLSAELGLIPLLVKSLSVGSILVKCRAATSLAQLSQNTIALRKSRKSSWLCMPPSAESFCKVHNGYCNIKTTFCLIKAGAVSPLIQILQAGEEREADEAVLNSLATLVQDQIWESGSNYLAEMSGVEAIVRVLETGNVKAQSKALWILERLFRIQEHRANHGESAQVVLIDLAQNGDQRLKPTIAQVLAHLDLLQAQSSYF</sequence>
<protein>
    <submittedName>
        <fullName evidence="4">Uncharacterized protein</fullName>
    </submittedName>
</protein>
<evidence type="ECO:0000256" key="2">
    <source>
        <dbReference type="PROSITE-ProRule" id="PRU00259"/>
    </source>
</evidence>
<proteinExistence type="predicted"/>
<dbReference type="AlphaFoldDB" id="A0AAV8UCM2"/>
<evidence type="ECO:0000256" key="1">
    <source>
        <dbReference type="ARBA" id="ARBA00022737"/>
    </source>
</evidence>
<dbReference type="PANTHER" id="PTHR45958">
    <property type="entry name" value="RING-TYPE E3 UBIQUITIN TRANSFERASE"/>
    <property type="match status" value="1"/>
</dbReference>